<dbReference type="PROSITE" id="PS00301">
    <property type="entry name" value="G_TR_1"/>
    <property type="match status" value="1"/>
</dbReference>
<dbReference type="InterPro" id="IPR041732">
    <property type="entry name" value="RF3_GTP-bd"/>
</dbReference>
<dbReference type="PRINTS" id="PR00315">
    <property type="entry name" value="ELONGATNFCT"/>
</dbReference>
<keyword evidence="13" id="KW-1185">Reference proteome</keyword>
<feature type="domain" description="Tr-type G" evidence="11">
    <location>
        <begin position="41"/>
        <end position="309"/>
    </location>
</feature>
<dbReference type="InterPro" id="IPR038467">
    <property type="entry name" value="RF3_dom_3_sf"/>
</dbReference>
<dbReference type="InterPro" id="IPR031157">
    <property type="entry name" value="G_TR_CS"/>
</dbReference>
<dbReference type="FunFam" id="2.40.30.10:FF:000040">
    <property type="entry name" value="Peptide chain release factor 3"/>
    <property type="match status" value="1"/>
</dbReference>
<dbReference type="STRING" id="204773.HEAR0943"/>
<dbReference type="InterPro" id="IPR005225">
    <property type="entry name" value="Small_GTP-bd"/>
</dbReference>
<dbReference type="FunFam" id="3.30.70.3280:FF:000001">
    <property type="entry name" value="Peptide chain release factor 3"/>
    <property type="match status" value="1"/>
</dbReference>
<evidence type="ECO:0000256" key="10">
    <source>
        <dbReference type="SAM" id="MobiDB-lite"/>
    </source>
</evidence>
<dbReference type="Gene3D" id="3.40.50.300">
    <property type="entry name" value="P-loop containing nucleotide triphosphate hydrolases"/>
    <property type="match status" value="1"/>
</dbReference>
<evidence type="ECO:0000259" key="11">
    <source>
        <dbReference type="PROSITE" id="PS51722"/>
    </source>
</evidence>
<dbReference type="GO" id="GO:0016149">
    <property type="term" value="F:translation release factor activity, codon specific"/>
    <property type="evidence" value="ECO:0007669"/>
    <property type="project" value="UniProtKB-UniRule"/>
</dbReference>
<dbReference type="AlphaFoldDB" id="A4G3N9"/>
<dbReference type="Proteomes" id="UP000006697">
    <property type="component" value="Chromosome"/>
</dbReference>
<dbReference type="SUPFAM" id="SSF50447">
    <property type="entry name" value="Translation proteins"/>
    <property type="match status" value="1"/>
</dbReference>
<comment type="subcellular location">
    <subcellularLocation>
        <location evidence="1 9">Cytoplasm</location>
    </subcellularLocation>
</comment>
<dbReference type="GO" id="GO:0016150">
    <property type="term" value="F:translation release factor activity, codon nonspecific"/>
    <property type="evidence" value="ECO:0007669"/>
    <property type="project" value="TreeGrafter"/>
</dbReference>
<dbReference type="InterPro" id="IPR027417">
    <property type="entry name" value="P-loop_NTPase"/>
</dbReference>
<dbReference type="GO" id="GO:0097216">
    <property type="term" value="F:guanosine tetraphosphate binding"/>
    <property type="evidence" value="ECO:0007669"/>
    <property type="project" value="UniProtKB-ARBA"/>
</dbReference>
<dbReference type="HAMAP" id="MF_00072">
    <property type="entry name" value="Rel_fac_3"/>
    <property type="match status" value="1"/>
</dbReference>
<dbReference type="OrthoDB" id="9804431at2"/>
<dbReference type="FunFam" id="3.40.50.300:FF:000542">
    <property type="entry name" value="Peptide chain release factor 3"/>
    <property type="match status" value="1"/>
</dbReference>
<dbReference type="eggNOG" id="COG4108">
    <property type="taxonomic scope" value="Bacteria"/>
</dbReference>
<dbReference type="InterPro" id="IPR035647">
    <property type="entry name" value="EFG_III/V"/>
</dbReference>
<evidence type="ECO:0000313" key="12">
    <source>
        <dbReference type="EMBL" id="CAL61126.1"/>
    </source>
</evidence>
<feature type="binding site" evidence="9">
    <location>
        <begin position="118"/>
        <end position="122"/>
    </location>
    <ligand>
        <name>GTP</name>
        <dbReference type="ChEBI" id="CHEBI:37565"/>
    </ligand>
</feature>
<dbReference type="NCBIfam" id="TIGR00503">
    <property type="entry name" value="prfC"/>
    <property type="match status" value="1"/>
</dbReference>
<feature type="binding site" evidence="9">
    <location>
        <begin position="172"/>
        <end position="175"/>
    </location>
    <ligand>
        <name>GTP</name>
        <dbReference type="ChEBI" id="CHEBI:37565"/>
    </ligand>
</feature>
<evidence type="ECO:0000256" key="4">
    <source>
        <dbReference type="ARBA" id="ARBA00022741"/>
    </source>
</evidence>
<evidence type="ECO:0000256" key="5">
    <source>
        <dbReference type="ARBA" id="ARBA00022917"/>
    </source>
</evidence>
<proteinExistence type="inferred from homology"/>
<keyword evidence="5 9" id="KW-0648">Protein biosynthesis</keyword>
<comment type="function">
    <text evidence="7 9">Increases the formation of ribosomal termination complexes and stimulates activities of RF-1 and RF-2. It binds guanine nucleotides and has strong preference for UGA stop codons. It may interact directly with the ribosome. The stimulation of RF-1 and RF-2 is significantly reduced by GTP and GDP, but not by GMP.</text>
</comment>
<dbReference type="InterPro" id="IPR009000">
    <property type="entry name" value="Transl_B-barrel_sf"/>
</dbReference>
<dbReference type="Pfam" id="PF16658">
    <property type="entry name" value="RF3_C"/>
    <property type="match status" value="1"/>
</dbReference>
<protein>
    <recommendedName>
        <fullName evidence="8 9">Peptide chain release factor 3</fullName>
        <shortName evidence="9">RF-3</shortName>
    </recommendedName>
</protein>
<dbReference type="GO" id="GO:0006449">
    <property type="term" value="P:regulation of translational termination"/>
    <property type="evidence" value="ECO:0007669"/>
    <property type="project" value="UniProtKB-UniRule"/>
</dbReference>
<dbReference type="NCBIfam" id="TIGR00231">
    <property type="entry name" value="small_GTP"/>
    <property type="match status" value="1"/>
</dbReference>
<dbReference type="GO" id="GO:0005829">
    <property type="term" value="C:cytosol"/>
    <property type="evidence" value="ECO:0007669"/>
    <property type="project" value="TreeGrafter"/>
</dbReference>
<dbReference type="SUPFAM" id="SSF54980">
    <property type="entry name" value="EF-G C-terminal domain-like"/>
    <property type="match status" value="1"/>
</dbReference>
<dbReference type="EMBL" id="CU207211">
    <property type="protein sequence ID" value="CAL61126.1"/>
    <property type="molecule type" value="Genomic_DNA"/>
</dbReference>
<dbReference type="Gene3D" id="3.30.70.3280">
    <property type="entry name" value="Peptide chain release factor 3, domain III"/>
    <property type="match status" value="1"/>
</dbReference>
<dbReference type="HOGENOM" id="CLU_002794_2_1_4"/>
<dbReference type="CDD" id="cd04169">
    <property type="entry name" value="RF3"/>
    <property type="match status" value="1"/>
</dbReference>
<dbReference type="PROSITE" id="PS51722">
    <property type="entry name" value="G_TR_2"/>
    <property type="match status" value="1"/>
</dbReference>
<name>A4G3N9_HERAR</name>
<dbReference type="PANTHER" id="PTHR43556">
    <property type="entry name" value="PEPTIDE CHAIN RELEASE FACTOR RF3"/>
    <property type="match status" value="1"/>
</dbReference>
<feature type="binding site" evidence="9">
    <location>
        <begin position="50"/>
        <end position="57"/>
    </location>
    <ligand>
        <name>GTP</name>
        <dbReference type="ChEBI" id="CHEBI:37565"/>
    </ligand>
</feature>
<dbReference type="InterPro" id="IPR004548">
    <property type="entry name" value="PrfC"/>
</dbReference>
<keyword evidence="3 9" id="KW-0963">Cytoplasm</keyword>
<evidence type="ECO:0000256" key="3">
    <source>
        <dbReference type="ARBA" id="ARBA00022490"/>
    </source>
</evidence>
<gene>
    <name evidence="9 12" type="primary">prfC</name>
    <name evidence="12" type="ordered locus">HEAR0943</name>
</gene>
<reference evidence="12 13" key="1">
    <citation type="journal article" date="2007" name="PLoS Genet.">
        <title>A tale of two oxidation states: bacterial colonization of arsenic-rich environments.</title>
        <authorList>
            <person name="Muller D."/>
            <person name="Medigue C."/>
            <person name="Koechler S."/>
            <person name="Barbe V."/>
            <person name="Barakat M."/>
            <person name="Talla E."/>
            <person name="Bonnefoy V."/>
            <person name="Krin E."/>
            <person name="Arsene-Ploetze F."/>
            <person name="Carapito C."/>
            <person name="Chandler M."/>
            <person name="Cournoyer B."/>
            <person name="Cruveiller S."/>
            <person name="Dossat C."/>
            <person name="Duval S."/>
            <person name="Heymann M."/>
            <person name="Leize E."/>
            <person name="Lieutaud A."/>
            <person name="Lievremont D."/>
            <person name="Makita Y."/>
            <person name="Mangenot S."/>
            <person name="Nitschke W."/>
            <person name="Ortet P."/>
            <person name="Perdrial N."/>
            <person name="Schoepp B."/>
            <person name="Siguier N."/>
            <person name="Simeonova D.D."/>
            <person name="Rouy Z."/>
            <person name="Segurens B."/>
            <person name="Turlin E."/>
            <person name="Vallenet D."/>
            <person name="Van Dorsselaer A."/>
            <person name="Weiss S."/>
            <person name="Weissenbach J."/>
            <person name="Lett M.C."/>
            <person name="Danchin A."/>
            <person name="Bertin P.N."/>
        </authorList>
    </citation>
    <scope>NUCLEOTIDE SEQUENCE [LARGE SCALE GENOMIC DNA]</scope>
    <source>
        <strain evidence="13">ULPAs1</strain>
    </source>
</reference>
<dbReference type="Pfam" id="PF00009">
    <property type="entry name" value="GTP_EFTU"/>
    <property type="match status" value="1"/>
</dbReference>
<evidence type="ECO:0000256" key="9">
    <source>
        <dbReference type="HAMAP-Rule" id="MF_00072"/>
    </source>
</evidence>
<evidence type="ECO:0000256" key="7">
    <source>
        <dbReference type="ARBA" id="ARBA00025017"/>
    </source>
</evidence>
<dbReference type="InterPro" id="IPR000795">
    <property type="entry name" value="T_Tr_GTP-bd_dom"/>
</dbReference>
<dbReference type="InterPro" id="IPR032090">
    <property type="entry name" value="RF3_C"/>
</dbReference>
<feature type="region of interest" description="Disordered" evidence="10">
    <location>
        <begin position="1"/>
        <end position="21"/>
    </location>
</feature>
<evidence type="ECO:0000256" key="6">
    <source>
        <dbReference type="ARBA" id="ARBA00023134"/>
    </source>
</evidence>
<keyword evidence="6 9" id="KW-0342">GTP-binding</keyword>
<sequence length="564" mass="62462">MSATPESPTSDDSASTDSAIASESAAEARAVSAELIASEVARRRTFGIISHPDAGKTTLTEKLLLFSGAIQLAGTVKGRKSARHATSDWMDIEKQRGISVASSVMQFEYRDHVVNLLDTPGHQDFSEDTYRVLTAVDSALMVIDAAKGVETQTIKLLNVCRMRNTPIITFMNKLDRETRDPLELLDELESVLKIECAPVTWPIGMGKNFRGVYHLLRDEIMLFAPGSEKADQTFEVVKGIDNPRLAEMFPQEIEQLKMEVELVHGASHPFDLDAFLNGTRTPVFFGSAINNFGVREILNALLDWAQPPRERDATVRSVKPIELPFSGFVFKIQANMDPAHRDRIAFLRVCSGRFERGMKVKHLRLNREIKVSSVVTFMASSREQVEEAYAGDIIGLPNHGNMQIGDSFSEGELLQFTGIPYFAPDFFRAVRIRNPLKIKQLHKGLQQLGEEGAIQVFKPVNSSDLILGGVGVLQFEVVASRLLNEYGVDAVFEGTSISSARWITCDDKKMLADFERSSAGHNLSHDAAGNLAYLASSGVNLRLTQERWPGVTFHETREHAAKLA</sequence>
<evidence type="ECO:0000256" key="2">
    <source>
        <dbReference type="ARBA" id="ARBA00009978"/>
    </source>
</evidence>
<dbReference type="Pfam" id="PF22042">
    <property type="entry name" value="EF-G_D2"/>
    <property type="match status" value="1"/>
</dbReference>
<keyword evidence="4 9" id="KW-0547">Nucleotide-binding</keyword>
<dbReference type="NCBIfam" id="NF001964">
    <property type="entry name" value="PRK00741.1"/>
    <property type="match status" value="1"/>
</dbReference>
<dbReference type="GO" id="GO:0003924">
    <property type="term" value="F:GTPase activity"/>
    <property type="evidence" value="ECO:0007669"/>
    <property type="project" value="InterPro"/>
</dbReference>
<comment type="similarity">
    <text evidence="2 9">Belongs to the TRAFAC class translation factor GTPase superfamily. Classic translation factor GTPase family. PrfC subfamily.</text>
</comment>
<evidence type="ECO:0000256" key="1">
    <source>
        <dbReference type="ARBA" id="ARBA00004496"/>
    </source>
</evidence>
<dbReference type="CDD" id="cd03689">
    <property type="entry name" value="RF3_II"/>
    <property type="match status" value="1"/>
</dbReference>
<dbReference type="InterPro" id="IPR053905">
    <property type="entry name" value="EF-G-like_DII"/>
</dbReference>
<dbReference type="CDD" id="cd16259">
    <property type="entry name" value="RF3_III"/>
    <property type="match status" value="1"/>
</dbReference>
<dbReference type="SUPFAM" id="SSF52540">
    <property type="entry name" value="P-loop containing nucleoside triphosphate hydrolases"/>
    <property type="match status" value="1"/>
</dbReference>
<dbReference type="GO" id="GO:0005525">
    <property type="term" value="F:GTP binding"/>
    <property type="evidence" value="ECO:0007669"/>
    <property type="project" value="UniProtKB-UniRule"/>
</dbReference>
<evidence type="ECO:0000256" key="8">
    <source>
        <dbReference type="ARBA" id="ARBA00073639"/>
    </source>
</evidence>
<accession>A4G3N9</accession>
<dbReference type="Gene3D" id="2.40.30.10">
    <property type="entry name" value="Translation factors"/>
    <property type="match status" value="1"/>
</dbReference>
<dbReference type="PANTHER" id="PTHR43556:SF2">
    <property type="entry name" value="PEPTIDE CHAIN RELEASE FACTOR RF3"/>
    <property type="match status" value="1"/>
</dbReference>
<organism evidence="12 13">
    <name type="scientific">Herminiimonas arsenicoxydans</name>
    <dbReference type="NCBI Taxonomy" id="204773"/>
    <lineage>
        <taxon>Bacteria</taxon>
        <taxon>Pseudomonadati</taxon>
        <taxon>Pseudomonadota</taxon>
        <taxon>Betaproteobacteria</taxon>
        <taxon>Burkholderiales</taxon>
        <taxon>Oxalobacteraceae</taxon>
        <taxon>Herminiimonas</taxon>
    </lineage>
</organism>
<dbReference type="KEGG" id="har:HEAR0943"/>
<evidence type="ECO:0000313" key="13">
    <source>
        <dbReference type="Proteomes" id="UP000006697"/>
    </source>
</evidence>